<dbReference type="AlphaFoldDB" id="A0A232EDM4"/>
<feature type="compositionally biased region" description="Polar residues" evidence="1">
    <location>
        <begin position="258"/>
        <end position="273"/>
    </location>
</feature>
<organism evidence="2 3">
    <name type="scientific">Trichomalopsis sarcophagae</name>
    <dbReference type="NCBI Taxonomy" id="543379"/>
    <lineage>
        <taxon>Eukaryota</taxon>
        <taxon>Metazoa</taxon>
        <taxon>Ecdysozoa</taxon>
        <taxon>Arthropoda</taxon>
        <taxon>Hexapoda</taxon>
        <taxon>Insecta</taxon>
        <taxon>Pterygota</taxon>
        <taxon>Neoptera</taxon>
        <taxon>Endopterygota</taxon>
        <taxon>Hymenoptera</taxon>
        <taxon>Apocrita</taxon>
        <taxon>Proctotrupomorpha</taxon>
        <taxon>Chalcidoidea</taxon>
        <taxon>Pteromalidae</taxon>
        <taxon>Pteromalinae</taxon>
        <taxon>Trichomalopsis</taxon>
    </lineage>
</organism>
<gene>
    <name evidence="2" type="ORF">TSAR_007565</name>
</gene>
<evidence type="ECO:0000313" key="2">
    <source>
        <dbReference type="EMBL" id="OXU16451.1"/>
    </source>
</evidence>
<dbReference type="EMBL" id="NNAY01006188">
    <property type="protein sequence ID" value="OXU16451.1"/>
    <property type="molecule type" value="Genomic_DNA"/>
</dbReference>
<name>A0A232EDM4_9HYME</name>
<dbReference type="PANTHER" id="PTHR34239">
    <property type="entry name" value="APPLE DOMAIN-CONTAINING PROTEIN"/>
    <property type="match status" value="1"/>
</dbReference>
<feature type="region of interest" description="Disordered" evidence="1">
    <location>
        <begin position="252"/>
        <end position="281"/>
    </location>
</feature>
<dbReference type="Proteomes" id="UP000215335">
    <property type="component" value="Unassembled WGS sequence"/>
</dbReference>
<dbReference type="OrthoDB" id="7698113at2759"/>
<sequence>MSMRWDYWFTETYDEEAEKEELEEEVLEILGVDPLASKKLSMRIHPSMQKRWLFWFENGLDKQTKDDLLQKYSNASGLTVPVLNPELALKLQSHAKTRDSIMQSRQNIAEAALNALGAVLTAFIEEKSDIDRKDCLGKLCDASKLIVESMHSQTKSRRALILAGVDKNTRAILESSKPDKALFGEKLGEKIKENQNMEKVASALKKQPNQSTLIPFAQRQNLNGYSLQGKKPFFQNAGQQQGYSQSRFRSRLNFRNGPRNQPFNQNAQFQGQNRFRKGQQK</sequence>
<accession>A0A232EDM4</accession>
<dbReference type="PANTHER" id="PTHR34239:SF2">
    <property type="entry name" value="TRANSPOSABLE ELEMENT P TRANSPOSASE_THAP9 CONSERVED DOMAIN-CONTAINING PROTEIN"/>
    <property type="match status" value="1"/>
</dbReference>
<comment type="caution">
    <text evidence="2">The sequence shown here is derived from an EMBL/GenBank/DDBJ whole genome shotgun (WGS) entry which is preliminary data.</text>
</comment>
<reference evidence="2 3" key="1">
    <citation type="journal article" date="2017" name="Curr. Biol.">
        <title>The Evolution of Venom by Co-option of Single-Copy Genes.</title>
        <authorList>
            <person name="Martinson E.O."/>
            <person name="Mrinalini"/>
            <person name="Kelkar Y.D."/>
            <person name="Chang C.H."/>
            <person name="Werren J.H."/>
        </authorList>
    </citation>
    <scope>NUCLEOTIDE SEQUENCE [LARGE SCALE GENOMIC DNA]</scope>
    <source>
        <strain evidence="2 3">Alberta</strain>
        <tissue evidence="2">Whole body</tissue>
    </source>
</reference>
<keyword evidence="3" id="KW-1185">Reference proteome</keyword>
<evidence type="ECO:0000256" key="1">
    <source>
        <dbReference type="SAM" id="MobiDB-lite"/>
    </source>
</evidence>
<protein>
    <submittedName>
        <fullName evidence="2">Uncharacterized protein</fullName>
    </submittedName>
</protein>
<evidence type="ECO:0000313" key="3">
    <source>
        <dbReference type="Proteomes" id="UP000215335"/>
    </source>
</evidence>
<proteinExistence type="predicted"/>